<gene>
    <name evidence="2" type="ORF">NCTC10283_02266</name>
</gene>
<protein>
    <submittedName>
        <fullName evidence="2">Uncharacterized protein</fullName>
    </submittedName>
</protein>
<keyword evidence="1" id="KW-1133">Transmembrane helix</keyword>
<dbReference type="STRING" id="1120980.GCA_000745955_00346"/>
<evidence type="ECO:0000313" key="2">
    <source>
        <dbReference type="EMBL" id="SSY80705.1"/>
    </source>
</evidence>
<evidence type="ECO:0000256" key="1">
    <source>
        <dbReference type="SAM" id="Phobius"/>
    </source>
</evidence>
<reference evidence="2 3" key="1">
    <citation type="submission" date="2018-06" db="EMBL/GenBank/DDBJ databases">
        <authorList>
            <consortium name="Pathogen Informatics"/>
            <person name="Doyle S."/>
        </authorList>
    </citation>
    <scope>NUCLEOTIDE SEQUENCE [LARGE SCALE GENOMIC DNA]</scope>
    <source>
        <strain evidence="2 3">NCTC10283</strain>
    </source>
</reference>
<dbReference type="Proteomes" id="UP000254209">
    <property type="component" value="Unassembled WGS sequence"/>
</dbReference>
<sequence length="137" mass="15988">MSFCKRKNISDREILKIIYYLYFEEFDKLSDSKILIQIDLEKISIKSNVSTGELFGRIYHYLHPKYKFTHEIGSSSSLFHINLQNGKNKQCSVNFPILCSVLGQLEEDFYNKKLTLSIAFLSMFISLISLVITILFK</sequence>
<keyword evidence="1" id="KW-0472">Membrane</keyword>
<proteinExistence type="predicted"/>
<name>A0A376BV80_9NEIS</name>
<accession>A0A376BV80</accession>
<keyword evidence="1" id="KW-0812">Transmembrane</keyword>
<evidence type="ECO:0000313" key="3">
    <source>
        <dbReference type="Proteomes" id="UP000254209"/>
    </source>
</evidence>
<dbReference type="AlphaFoldDB" id="A0A376BV80"/>
<dbReference type="OrthoDB" id="7619188at2"/>
<keyword evidence="3" id="KW-1185">Reference proteome</keyword>
<dbReference type="RefSeq" id="WP_034291054.1">
    <property type="nucleotide sequence ID" value="NZ_CP091519.2"/>
</dbReference>
<feature type="transmembrane region" description="Helical" evidence="1">
    <location>
        <begin position="114"/>
        <end position="136"/>
    </location>
</feature>
<dbReference type="EMBL" id="UFSO01000003">
    <property type="protein sequence ID" value="SSY80705.1"/>
    <property type="molecule type" value="Genomic_DNA"/>
</dbReference>
<organism evidence="2 3">
    <name type="scientific">Alysiella crassa</name>
    <dbReference type="NCBI Taxonomy" id="153491"/>
    <lineage>
        <taxon>Bacteria</taxon>
        <taxon>Pseudomonadati</taxon>
        <taxon>Pseudomonadota</taxon>
        <taxon>Betaproteobacteria</taxon>
        <taxon>Neisseriales</taxon>
        <taxon>Neisseriaceae</taxon>
        <taxon>Alysiella</taxon>
    </lineage>
</organism>